<protein>
    <recommendedName>
        <fullName evidence="2">Tetratricopeptide repeat protein 38</fullName>
    </recommendedName>
</protein>
<organism evidence="5 6">
    <name type="scientific">Zeimonas arvi</name>
    <dbReference type="NCBI Taxonomy" id="2498847"/>
    <lineage>
        <taxon>Bacteria</taxon>
        <taxon>Pseudomonadati</taxon>
        <taxon>Pseudomonadota</taxon>
        <taxon>Betaproteobacteria</taxon>
        <taxon>Burkholderiales</taxon>
        <taxon>Burkholderiaceae</taxon>
        <taxon>Zeimonas</taxon>
    </lineage>
</organism>
<keyword evidence="6" id="KW-1185">Reference proteome</keyword>
<gene>
    <name evidence="5" type="ORF">FHP08_05435</name>
</gene>
<dbReference type="InterPro" id="IPR011990">
    <property type="entry name" value="TPR-like_helical_dom_sf"/>
</dbReference>
<dbReference type="PANTHER" id="PTHR16263:SF4">
    <property type="entry name" value="TETRATRICOPEPTIDE REPEAT PROTEIN 38"/>
    <property type="match status" value="1"/>
</dbReference>
<dbReference type="InterPro" id="IPR033891">
    <property type="entry name" value="TTC38"/>
</dbReference>
<dbReference type="Gene3D" id="1.25.40.10">
    <property type="entry name" value="Tetratricopeptide repeat domain"/>
    <property type="match status" value="1"/>
</dbReference>
<sequence length="453" mass="49581">MTLADQHGHPVSGASPESLACFEQASHELRCFIADPVATVDRALEASPDMTMAHILKAWLHLLGTEPAGIAVARACHEAATGLPATERERAHLEAVRLLADGRWHAAGRVLEDLSIAWPRDPLALQAGHQIDFFTGHSRMLRDRIARALPAWNAAMPGYHAVLGMHAFGLEETADYDQAERQGRRCVEIEPRDAWGWHAVAHVIEMRNRPQDGIAWLQPNSARWAPESFLAVHNWWHLALYHLELGDVDEVLRLFDGPIFGARSTVVVDLIDASAMLWRLQMRGVDVGDRWQAVADNWAPIAGAGNYAFNDMHAMMAFVSTGQRALQQQLLEAQEAALAGDADNAAFTRDVGRPAALAIRAFGEGDYAQAIRLLRPIRSIAHRFGGSHAQRDVIDLTLIEAALRSDDPALARALVNERVGLRPTSPLSRLFASRAEGRDPAGRLAPGSGKRAA</sequence>
<keyword evidence="4" id="KW-0802">TPR repeat</keyword>
<accession>A0A5C8P0D1</accession>
<dbReference type="RefSeq" id="WP_147703310.1">
    <property type="nucleotide sequence ID" value="NZ_VDUY01000002.1"/>
</dbReference>
<dbReference type="AlphaFoldDB" id="A0A5C8P0D1"/>
<evidence type="ECO:0000313" key="5">
    <source>
        <dbReference type="EMBL" id="TXL67061.1"/>
    </source>
</evidence>
<comment type="similarity">
    <text evidence="1">Belongs to the TTC38 family.</text>
</comment>
<keyword evidence="3" id="KW-0677">Repeat</keyword>
<evidence type="ECO:0000256" key="2">
    <source>
        <dbReference type="ARBA" id="ARBA00019992"/>
    </source>
</evidence>
<evidence type="ECO:0000256" key="4">
    <source>
        <dbReference type="ARBA" id="ARBA00022803"/>
    </source>
</evidence>
<name>A0A5C8P0D1_9BURK</name>
<dbReference type="OrthoDB" id="9815900at2"/>
<dbReference type="EMBL" id="VDUY01000002">
    <property type="protein sequence ID" value="TXL67061.1"/>
    <property type="molecule type" value="Genomic_DNA"/>
</dbReference>
<dbReference type="PANTHER" id="PTHR16263">
    <property type="entry name" value="TETRATRICOPEPTIDE REPEAT PROTEIN 38"/>
    <property type="match status" value="1"/>
</dbReference>
<comment type="caution">
    <text evidence="5">The sequence shown here is derived from an EMBL/GenBank/DDBJ whole genome shotgun (WGS) entry which is preliminary data.</text>
</comment>
<proteinExistence type="inferred from homology"/>
<dbReference type="SUPFAM" id="SSF48452">
    <property type="entry name" value="TPR-like"/>
    <property type="match status" value="1"/>
</dbReference>
<dbReference type="CDD" id="cd05804">
    <property type="entry name" value="StaR_like"/>
    <property type="match status" value="1"/>
</dbReference>
<dbReference type="Proteomes" id="UP000321548">
    <property type="component" value="Unassembled WGS sequence"/>
</dbReference>
<evidence type="ECO:0000313" key="6">
    <source>
        <dbReference type="Proteomes" id="UP000321548"/>
    </source>
</evidence>
<evidence type="ECO:0000256" key="1">
    <source>
        <dbReference type="ARBA" id="ARBA00005857"/>
    </source>
</evidence>
<evidence type="ECO:0000256" key="3">
    <source>
        <dbReference type="ARBA" id="ARBA00022737"/>
    </source>
</evidence>
<reference evidence="5 6" key="1">
    <citation type="submission" date="2019-06" db="EMBL/GenBank/DDBJ databases">
        <title>Quisquiliibacterium sp. nov., isolated from a maize field.</title>
        <authorList>
            <person name="Lin S.-Y."/>
            <person name="Tsai C.-F."/>
            <person name="Young C.-C."/>
        </authorList>
    </citation>
    <scope>NUCLEOTIDE SEQUENCE [LARGE SCALE GENOMIC DNA]</scope>
    <source>
        <strain evidence="5 6">CC-CFT501</strain>
    </source>
</reference>